<keyword evidence="4" id="KW-0812">Transmembrane</keyword>
<dbReference type="KEGG" id="bfo:118414139"/>
<dbReference type="GeneID" id="118414139"/>
<feature type="region of interest" description="Disordered" evidence="3">
    <location>
        <begin position="708"/>
        <end position="731"/>
    </location>
</feature>
<feature type="region of interest" description="Disordered" evidence="3">
    <location>
        <begin position="229"/>
        <end position="263"/>
    </location>
</feature>
<feature type="compositionally biased region" description="Pro residues" evidence="3">
    <location>
        <begin position="349"/>
        <end position="369"/>
    </location>
</feature>
<dbReference type="Proteomes" id="UP000001554">
    <property type="component" value="Chromosome 4"/>
</dbReference>
<gene>
    <name evidence="6" type="primary">LOC118414139</name>
</gene>
<sequence length="967" mass="105247">MPVITHGGSVSGEGEVEVLVGDWDDTDMYSYRTAGYGADPIEMTRLDTGYESVRDLDNGYRNGAGTLQEISVSRYTSRDYAPRSAYREYERPKYMNGGPARERVRQVSGDYRKITGPYREYHSMGRRTMYRDPPRDRYQPYQQIVPYGTVHRHAEPPRQRDDQPVRLVQYSKIVEAPGKRRVDEAPWVTAKRQPVRERATHRVETPITRKESVIDDSWVSVKVRDHNRARPEVHRPAPRTEAPKVMSVPEPTSVSHSRPDPSYIWAPQSTAIEGPSMSEPIIRAPVPAASDPPRVESARMPITPIPAMAASSAVVHEAPAVRMPTPPRVPTPPSIRAATPPDVYRPEPVRMPTPPPVAPPTPPRIPTPEPIRARAPTPPRVPTPEPIRAPTPPRIPTPEPIRAPTPPRVPTPEPIHAPTPVFHAPPPPPPPEPVRVPTPPSVHAPTPPRMPTPPRVPTPPPFQAPQAPEVDLPRYSVPDAPEIEGRRFSGPDVDVNPPDIEARRLSGPDYNIDAPNIEARRLSGPDYNIDAPNIEARRLSGPDYNIDAPDIDARRLSGPDYNIDAPNMEAPRFSGPEYNVDAPNIEARRLSGPDVNIDAPDIEAPRLSGPEYNVNAPEIEVPRLSGPDYNVNAPDMEAPRLSGPDYNVNAPEIEAPRLSGPDYNVNAPDIEAPRLSNPNVNMDAPNINAPRMSGPEGNISYDPNIPRADVQPPAPRPAGHVHHASSPDGSPACCQRCFGKPKRPKTRTPQGAVPYPVQGAQLQAPGGFDGPSVQTPYVEAPRGSLEGPSMQAPGVEAPRGSMEGPAVRAPAVAAVAAHGPDMDTPDYQRPDFNSPTHRQSIDNPSYQYPPPRVDGPQGAVDVPGAATPQPTFQGHAPSSQNLIDPEDKGYCPACICCTLPCFKCCPKACMRRPNEPSQRMIKQANTVDEKFGWIGVGILAILAIAGILMALGFIGYFSGGTPPISGP</sequence>
<keyword evidence="4" id="KW-1133">Transmembrane helix</keyword>
<dbReference type="GO" id="GO:0043484">
    <property type="term" value="P:regulation of RNA splicing"/>
    <property type="evidence" value="ECO:0000318"/>
    <property type="project" value="GO_Central"/>
</dbReference>
<proteinExistence type="predicted"/>
<reference evidence="5" key="1">
    <citation type="journal article" date="2020" name="Nat. Ecol. Evol.">
        <title>Deeply conserved synteny resolves early events in vertebrate evolution.</title>
        <authorList>
            <person name="Simakov O."/>
            <person name="Marletaz F."/>
            <person name="Yue J.X."/>
            <person name="O'Connell B."/>
            <person name="Jenkins J."/>
            <person name="Brandt A."/>
            <person name="Calef R."/>
            <person name="Tung C.H."/>
            <person name="Huang T.K."/>
            <person name="Schmutz J."/>
            <person name="Satoh N."/>
            <person name="Yu J.K."/>
            <person name="Putnam N.H."/>
            <person name="Green R.E."/>
            <person name="Rokhsar D.S."/>
        </authorList>
    </citation>
    <scope>NUCLEOTIDE SEQUENCE [LARGE SCALE GENOMIC DNA]</scope>
    <source>
        <strain evidence="5">S238N-H82</strain>
    </source>
</reference>
<feature type="compositionally biased region" description="Polar residues" evidence="3">
    <location>
        <begin position="868"/>
        <end position="881"/>
    </location>
</feature>
<keyword evidence="5" id="KW-1185">Reference proteome</keyword>
<feature type="region of interest" description="Disordered" evidence="3">
    <location>
        <begin position="818"/>
        <end position="881"/>
    </location>
</feature>
<keyword evidence="2" id="KW-0539">Nucleus</keyword>
<reference evidence="6" key="2">
    <citation type="submission" date="2025-08" db="UniProtKB">
        <authorList>
            <consortium name="RefSeq"/>
        </authorList>
    </citation>
    <scope>IDENTIFICATION</scope>
    <source>
        <strain evidence="6">S238N-H82</strain>
        <tissue evidence="6">Testes</tissue>
    </source>
</reference>
<dbReference type="InterPro" id="IPR052082">
    <property type="entry name" value="Myelin_sheath_structural"/>
</dbReference>
<organism evidence="5 6">
    <name type="scientific">Branchiostoma floridae</name>
    <name type="common">Florida lancelet</name>
    <name type="synonym">Amphioxus</name>
    <dbReference type="NCBI Taxonomy" id="7739"/>
    <lineage>
        <taxon>Eukaryota</taxon>
        <taxon>Metazoa</taxon>
        <taxon>Chordata</taxon>
        <taxon>Cephalochordata</taxon>
        <taxon>Leptocardii</taxon>
        <taxon>Amphioxiformes</taxon>
        <taxon>Branchiostomatidae</taxon>
        <taxon>Branchiostoma</taxon>
    </lineage>
</organism>
<evidence type="ECO:0000313" key="5">
    <source>
        <dbReference type="Proteomes" id="UP000001554"/>
    </source>
</evidence>
<dbReference type="OMA" id="GDYRRIT"/>
<feature type="region of interest" description="Disordered" evidence="3">
    <location>
        <begin position="539"/>
        <end position="644"/>
    </location>
</feature>
<evidence type="ECO:0000256" key="4">
    <source>
        <dbReference type="SAM" id="Phobius"/>
    </source>
</evidence>
<feature type="compositionally biased region" description="Pro residues" evidence="3">
    <location>
        <begin position="376"/>
        <end position="463"/>
    </location>
</feature>
<evidence type="ECO:0000256" key="3">
    <source>
        <dbReference type="SAM" id="MobiDB-lite"/>
    </source>
</evidence>
<dbReference type="PANTHER" id="PTHR23348:SF16">
    <property type="entry name" value="LEUCINE RICH REPEAT FAMILY PROTEIN"/>
    <property type="match status" value="1"/>
</dbReference>
<dbReference type="RefSeq" id="XP_035673854.1">
    <property type="nucleotide sequence ID" value="XM_035817961.1"/>
</dbReference>
<dbReference type="GO" id="GO:0005634">
    <property type="term" value="C:nucleus"/>
    <property type="evidence" value="ECO:0000318"/>
    <property type="project" value="GO_Central"/>
</dbReference>
<dbReference type="GO" id="GO:0005737">
    <property type="term" value="C:cytoplasm"/>
    <property type="evidence" value="ECO:0000318"/>
    <property type="project" value="GO_Central"/>
</dbReference>
<feature type="compositionally biased region" description="Polar residues" evidence="3">
    <location>
        <begin position="831"/>
        <end position="846"/>
    </location>
</feature>
<feature type="transmembrane region" description="Helical" evidence="4">
    <location>
        <begin position="931"/>
        <end position="957"/>
    </location>
</feature>
<dbReference type="PANTHER" id="PTHR23348">
    <property type="entry name" value="PERIAXIN/AHNAK"/>
    <property type="match status" value="1"/>
</dbReference>
<evidence type="ECO:0000256" key="2">
    <source>
        <dbReference type="ARBA" id="ARBA00023242"/>
    </source>
</evidence>
<feature type="region of interest" description="Disordered" evidence="3">
    <location>
        <begin position="322"/>
        <end position="516"/>
    </location>
</feature>
<evidence type="ECO:0000313" key="6">
    <source>
        <dbReference type="RefSeq" id="XP_035673854.1"/>
    </source>
</evidence>
<dbReference type="OrthoDB" id="10042433at2759"/>
<keyword evidence="4" id="KW-0472">Membrane</keyword>
<accession>A0A9J7L0F3</accession>
<dbReference type="AlphaFoldDB" id="A0A9J7L0F3"/>
<name>A0A9J7L0F3_BRAFL</name>
<feature type="compositionally biased region" description="Pro residues" evidence="3">
    <location>
        <begin position="324"/>
        <end position="333"/>
    </location>
</feature>
<protein>
    <submittedName>
        <fullName evidence="6">Proline-rich extensin-like protein EPR1 isoform X1</fullName>
    </submittedName>
</protein>
<comment type="subcellular location">
    <subcellularLocation>
        <location evidence="1">Nucleus</location>
    </subcellularLocation>
</comment>
<evidence type="ECO:0000256" key="1">
    <source>
        <dbReference type="ARBA" id="ARBA00004123"/>
    </source>
</evidence>